<reference evidence="1 2" key="1">
    <citation type="journal article" date="2016" name="Nat. Commun.">
        <title>Thousands of microbial genomes shed light on interconnected biogeochemical processes in an aquifer system.</title>
        <authorList>
            <person name="Anantharaman K."/>
            <person name="Brown C.T."/>
            <person name="Hug L.A."/>
            <person name="Sharon I."/>
            <person name="Castelle C.J."/>
            <person name="Probst A.J."/>
            <person name="Thomas B.C."/>
            <person name="Singh A."/>
            <person name="Wilkins M.J."/>
            <person name="Karaoz U."/>
            <person name="Brodie E.L."/>
            <person name="Williams K.H."/>
            <person name="Hubbard S.S."/>
            <person name="Banfield J.F."/>
        </authorList>
    </citation>
    <scope>NUCLEOTIDE SEQUENCE [LARGE SCALE GENOMIC DNA]</scope>
</reference>
<sequence length="131" mass="15219">MSPKIEKYTWEDFEEDCRKIALWADGRHIKNVYGIPRGGLVAAVKLSHLLDIPLVLNRDDISRDTLIVDDIIDEGNTIDRLIKMAGEPHHVASIFYNKSAKHAPHFYLREPKCWVLFPWETEQTSKYDQTI</sequence>
<accession>A0A1G2D4F9</accession>
<protein>
    <recommendedName>
        <fullName evidence="3">Phosphoribosyltransferase domain-containing protein</fullName>
    </recommendedName>
</protein>
<evidence type="ECO:0000313" key="1">
    <source>
        <dbReference type="EMBL" id="OGZ08407.1"/>
    </source>
</evidence>
<dbReference type="AlphaFoldDB" id="A0A1G2D4F9"/>
<dbReference type="STRING" id="1798661.A3D65_03525"/>
<gene>
    <name evidence="1" type="ORF">A3D65_03525</name>
</gene>
<dbReference type="Proteomes" id="UP000177996">
    <property type="component" value="Unassembled WGS sequence"/>
</dbReference>
<proteinExistence type="predicted"/>
<evidence type="ECO:0000313" key="2">
    <source>
        <dbReference type="Proteomes" id="UP000177996"/>
    </source>
</evidence>
<organism evidence="1 2">
    <name type="scientific">Candidatus Lloydbacteria bacterium RIFCSPHIGHO2_02_FULL_50_13</name>
    <dbReference type="NCBI Taxonomy" id="1798661"/>
    <lineage>
        <taxon>Bacteria</taxon>
        <taxon>Candidatus Lloydiibacteriota</taxon>
    </lineage>
</organism>
<name>A0A1G2D4F9_9BACT</name>
<comment type="caution">
    <text evidence="1">The sequence shown here is derived from an EMBL/GenBank/DDBJ whole genome shotgun (WGS) entry which is preliminary data.</text>
</comment>
<dbReference type="CDD" id="cd06223">
    <property type="entry name" value="PRTases_typeI"/>
    <property type="match status" value="1"/>
</dbReference>
<dbReference type="SUPFAM" id="SSF53271">
    <property type="entry name" value="PRTase-like"/>
    <property type="match status" value="1"/>
</dbReference>
<dbReference type="InterPro" id="IPR029057">
    <property type="entry name" value="PRTase-like"/>
</dbReference>
<dbReference type="InterPro" id="IPR000836">
    <property type="entry name" value="PRTase_dom"/>
</dbReference>
<dbReference type="Gene3D" id="3.40.50.2020">
    <property type="match status" value="2"/>
</dbReference>
<dbReference type="EMBL" id="MHLL01000035">
    <property type="protein sequence ID" value="OGZ08407.1"/>
    <property type="molecule type" value="Genomic_DNA"/>
</dbReference>
<evidence type="ECO:0008006" key="3">
    <source>
        <dbReference type="Google" id="ProtNLM"/>
    </source>
</evidence>